<feature type="chain" id="PRO_5046852628" description="Ig-like domain-containing protein" evidence="2">
    <location>
        <begin position="21"/>
        <end position="1607"/>
    </location>
</feature>
<feature type="signal peptide" evidence="2">
    <location>
        <begin position="1"/>
        <end position="20"/>
    </location>
</feature>
<evidence type="ECO:0000256" key="2">
    <source>
        <dbReference type="SAM" id="SignalP"/>
    </source>
</evidence>
<accession>A0ABP8XS44</accession>
<protein>
    <recommendedName>
        <fullName evidence="5">Ig-like domain-containing protein</fullName>
    </recommendedName>
</protein>
<sequence>MAVAGAAALVLAGTAPVADAASVNAATISGGSGTATVGGTLYAKQGGALTIDLTTDTSQCVDVVNAGGTTVARQTSASNRTSWSFSSSGYPGLVPAGGNGPVKFTFVAWRNVNGQGNCTANAGESGTSVSYVLDNTGPTLTPVFTPAVVPGTWATKDTTVTWSATDPQAAAGVAGSGFASQPTASTTYTTSKTYALTAPAFTDRLGNVGTGSGTLRLDKDAPSIVGSRTPAANGFGWNNSPVTASFACQDVPATDGSGLTAGGCPSPTVVGSTTDSSKDVTGGSVTGSVTDVAGNTASATVTGINVDTVAPTLTGAAPLGPNTNGWYRDDVTVHWTAADARSGLDAATVPADATVTGEGSNLTVSASVADKAGNTASAVSAPVRIDRTAPVTAISGTSNDWTSAGSVAVNLSPSDALSQVASTTYRVDGGAPQSGTSFSLTTEGDHTITYSSTDKAGNVEATRTAHVKIDRTAPSISHAFTPSSYTDSAWTNATKVTVTFTCTDGGSGVGSCTAPVDVTGEGAAQAVNGTARDNAGNTATVTATVSIDRTPPTVVASADRSPNGNGWYGDDVTVSFACADQAGLSGIATCPASTTLGQGAGQHVSGTAADVAGNTASTTLDHLDVDKTAPVLTGAATTAPNAAGWYDNSVTVHWICSDALSGIDGACPSDSTVSGEGSNLGAVATVADRAGNTRTASVLGLKVDTTAPVTTASVSEPLATGWFADKARVTLAGSDNLSGVAKTWYSVDGGPAAAYAGAFDYGTPGTHTITFWSVDAAGNVEDATTSGHTVTVKIDGIKPTISGSATPAPNAHGWNNTDVTVAFSCADAESGIADCTKDTVLDQDGADQYVTGTATDHGGNSDTATVGPVNVDKTQPTLAGAATTAPNANGWYRGDVTVHWTAGDATSGVDGTTAPADSVVTGEGSDLTAGPVSVSDLAGNSRSATLSGLKVDRTKPTIAGATTTAPNAAGWYHDDVTVAWTCDDALSGIATGACPDTTTVGGEGSDLSATASVSDRADNGASASVAGIKIDRTPPSTAISAPSGWSNKAVTLSFSATDNLSGVAKTFSSVNGGDAVEGDSATFTQEGVYEVEVWSVDEAGNRETPKSATVSIDLSAPTITHTQSPAANDNGWNRTDVRVTFSCNDTGGSGIKSCTAPVDVTTEGHQVPVPGHAEDEAGNTADDPATVSIDKTDPTIVGAPDREPNGHGWYDAPVTVSFSCADQDLLSGVASCSAPVTRGEGAAQSADGTAEDAAGNSASATVDGLNVDVTAPTLSGRATTEPNAAGWYRSDVPVEWTCGDALSGLEDDCPGASTVKGEGADLSATTTVRDLAGNSTTAAVTGLKIDRSAPRTTASLRAVDSANGWYGSGVTVTLAPTDTLSQVASTWYRVDGGTAKAYTAPFTQGLEGVHTVTFWSVDNAGNVEDETADANTVTVRVDTTAPGVTGSRTPAGNAFGWNNGPVTVSFTCDDTDGSGVASCADPTTLSAEGAGQAVTGHAVDNVGNSSSATVEDVDIDLTNPSLAGTATTDPNGNGWYRGDVVVHWTCSDALSGIDGDCPADSTVSGEGVDLSVSRSVSDKAGNATTATVAGLHVDRTGPVTTVSAPSG</sequence>
<dbReference type="RefSeq" id="WP_345501079.1">
    <property type="nucleotide sequence ID" value="NZ_BAABLO010000001.1"/>
</dbReference>
<name>A0ABP8XS44_9MICO</name>
<evidence type="ECO:0008006" key="5">
    <source>
        <dbReference type="Google" id="ProtNLM"/>
    </source>
</evidence>
<comment type="caution">
    <text evidence="3">The sequence shown here is derived from an EMBL/GenBank/DDBJ whole genome shotgun (WGS) entry which is preliminary data.</text>
</comment>
<keyword evidence="4" id="KW-1185">Reference proteome</keyword>
<reference evidence="4" key="1">
    <citation type="journal article" date="2019" name="Int. J. Syst. Evol. Microbiol.">
        <title>The Global Catalogue of Microorganisms (GCM) 10K type strain sequencing project: providing services to taxonomists for standard genome sequencing and annotation.</title>
        <authorList>
            <consortium name="The Broad Institute Genomics Platform"/>
            <consortium name="The Broad Institute Genome Sequencing Center for Infectious Disease"/>
            <person name="Wu L."/>
            <person name="Ma J."/>
        </authorList>
    </citation>
    <scope>NUCLEOTIDE SEQUENCE [LARGE SCALE GENOMIC DNA]</scope>
    <source>
        <strain evidence="4">JCM 18961</strain>
    </source>
</reference>
<keyword evidence="2" id="KW-0732">Signal</keyword>
<dbReference type="NCBIfam" id="NF047446">
    <property type="entry name" value="barrel_OmpL47"/>
    <property type="match status" value="4"/>
</dbReference>
<evidence type="ECO:0000256" key="1">
    <source>
        <dbReference type="SAM" id="MobiDB-lite"/>
    </source>
</evidence>
<gene>
    <name evidence="3" type="ORF">GCM10025782_06060</name>
</gene>
<dbReference type="EMBL" id="BAABLO010000001">
    <property type="protein sequence ID" value="GAA4712756.1"/>
    <property type="molecule type" value="Genomic_DNA"/>
</dbReference>
<evidence type="ECO:0000313" key="4">
    <source>
        <dbReference type="Proteomes" id="UP001500556"/>
    </source>
</evidence>
<proteinExistence type="predicted"/>
<evidence type="ECO:0000313" key="3">
    <source>
        <dbReference type="EMBL" id="GAA4712756.1"/>
    </source>
</evidence>
<dbReference type="Gene3D" id="3.30.1920.20">
    <property type="match status" value="4"/>
</dbReference>
<dbReference type="Proteomes" id="UP001500556">
    <property type="component" value="Unassembled WGS sequence"/>
</dbReference>
<feature type="region of interest" description="Disordered" evidence="1">
    <location>
        <begin position="1170"/>
        <end position="1204"/>
    </location>
</feature>
<dbReference type="InterPro" id="IPR058094">
    <property type="entry name" value="Ig-like_OmpL47-like"/>
</dbReference>
<organism evidence="3 4">
    <name type="scientific">Pedococcus ginsenosidimutans</name>
    <dbReference type="NCBI Taxonomy" id="490570"/>
    <lineage>
        <taxon>Bacteria</taxon>
        <taxon>Bacillati</taxon>
        <taxon>Actinomycetota</taxon>
        <taxon>Actinomycetes</taxon>
        <taxon>Micrococcales</taxon>
        <taxon>Intrasporangiaceae</taxon>
        <taxon>Pedococcus</taxon>
    </lineage>
</organism>